<dbReference type="Proteomes" id="UP000503129">
    <property type="component" value="Plasmid pBOCT1"/>
</dbReference>
<keyword evidence="1" id="KW-0614">Plasmid</keyword>
<evidence type="ECO:0000313" key="2">
    <source>
        <dbReference type="Proteomes" id="UP000503129"/>
    </source>
</evidence>
<sequence>MFRRRFIITIGDSRVGKSTVSRLLLELYKKHDLNIRAFYHGYRPGDLSNKLSVYDKLGFNIRHLGLNRGDSDLLLNELEMFSEIDLALTDMPGQNLLDFFRFEKEIYFLENLNSLGYRATFIHPISNRRDCVEYLQSLYHIFGNRGDYLVVKNQHFSNFFKYYDGTHIQEDINNLGGVELILPKLEDYIYQDLEDTNLPYKMAITTESDMQVLYRSVVFNWMENFHDTVMDHKVALVYLGLKRDCTELTQQEASLSKKNSEVRSQESE</sequence>
<dbReference type="InterPro" id="IPR027417">
    <property type="entry name" value="P-loop_NTPase"/>
</dbReference>
<evidence type="ECO:0008006" key="3">
    <source>
        <dbReference type="Google" id="ProtNLM"/>
    </source>
</evidence>
<name>A0A856MQI1_9CYAN</name>
<organism evidence="1 2">
    <name type="scientific">Brasilonema sennae CENA114</name>
    <dbReference type="NCBI Taxonomy" id="415709"/>
    <lineage>
        <taxon>Bacteria</taxon>
        <taxon>Bacillati</taxon>
        <taxon>Cyanobacteriota</taxon>
        <taxon>Cyanophyceae</taxon>
        <taxon>Nostocales</taxon>
        <taxon>Scytonemataceae</taxon>
        <taxon>Brasilonema</taxon>
        <taxon>Bromeliae group (in: Brasilonema)</taxon>
    </lineage>
</organism>
<proteinExistence type="predicted"/>
<reference evidence="1 2" key="1">
    <citation type="submission" date="2018-06" db="EMBL/GenBank/DDBJ databases">
        <title>Comparative genomics of Brasilonema spp. strains.</title>
        <authorList>
            <person name="Alvarenga D.O."/>
            <person name="Fiore M.F."/>
            <person name="Varani A.M."/>
        </authorList>
    </citation>
    <scope>NUCLEOTIDE SEQUENCE [LARGE SCALE GENOMIC DNA]</scope>
    <source>
        <strain evidence="1 2">CENA114</strain>
        <plasmid evidence="2">pboct1</plasmid>
    </source>
</reference>
<protein>
    <recommendedName>
        <fullName evidence="3">CobQ/CobB/MinD/ParA nucleotide binding domain-containing protein</fullName>
    </recommendedName>
</protein>
<evidence type="ECO:0000313" key="1">
    <source>
        <dbReference type="EMBL" id="QDL12554.1"/>
    </source>
</evidence>
<gene>
    <name evidence="1" type="ORF">DP114_32805</name>
</gene>
<geneLocation type="plasmid" evidence="2">
    <name>pboct1</name>
</geneLocation>
<dbReference type="SUPFAM" id="SSF52540">
    <property type="entry name" value="P-loop containing nucleoside triphosphate hydrolases"/>
    <property type="match status" value="1"/>
</dbReference>
<dbReference type="EMBL" id="CP030119">
    <property type="protein sequence ID" value="QDL12554.1"/>
    <property type="molecule type" value="Genomic_DNA"/>
</dbReference>
<dbReference type="RefSeq" id="WP_169266206.1">
    <property type="nucleotide sequence ID" value="NZ_CAWOXK010000002.1"/>
</dbReference>
<dbReference type="AlphaFoldDB" id="A0A856MQI1"/>
<accession>A0A856MQI1</accession>
<keyword evidence="2" id="KW-1185">Reference proteome</keyword>
<dbReference type="KEGG" id="bsen:DP114_32805"/>